<keyword evidence="2" id="KW-1185">Reference proteome</keyword>
<evidence type="ECO:0000313" key="2">
    <source>
        <dbReference type="Proteomes" id="UP000535937"/>
    </source>
</evidence>
<organism evidence="1 2">
    <name type="scientific">Microbulbifer rhizosphaerae</name>
    <dbReference type="NCBI Taxonomy" id="1562603"/>
    <lineage>
        <taxon>Bacteria</taxon>
        <taxon>Pseudomonadati</taxon>
        <taxon>Pseudomonadota</taxon>
        <taxon>Gammaproteobacteria</taxon>
        <taxon>Cellvibrionales</taxon>
        <taxon>Microbulbiferaceae</taxon>
        <taxon>Microbulbifer</taxon>
    </lineage>
</organism>
<comment type="caution">
    <text evidence="1">The sequence shown here is derived from an EMBL/GenBank/DDBJ whole genome shotgun (WGS) entry which is preliminary data.</text>
</comment>
<evidence type="ECO:0008006" key="3">
    <source>
        <dbReference type="Google" id="ProtNLM"/>
    </source>
</evidence>
<accession>A0A7W4WEQ4</accession>
<gene>
    <name evidence="1" type="ORF">FHS09_003686</name>
</gene>
<name>A0A7W4WEQ4_9GAMM</name>
<protein>
    <recommendedName>
        <fullName evidence="3">Core-binding (CB) domain-containing protein</fullName>
    </recommendedName>
</protein>
<dbReference type="Proteomes" id="UP000535937">
    <property type="component" value="Unassembled WGS sequence"/>
</dbReference>
<sequence length="118" mass="13511">MKPTEDWIKDWRYGVDPNLEKSVSEGLIEIFKDFWLWANLDTKSKSTQQRYSAALHALGGYLIEQIGNSTIYSGTTQDFLAGYIDAGEGPLIYQDNEGWQNELDTVCRKLYKYLGSQC</sequence>
<dbReference type="AlphaFoldDB" id="A0A7W4WEQ4"/>
<reference evidence="1 2" key="1">
    <citation type="submission" date="2020-08" db="EMBL/GenBank/DDBJ databases">
        <title>Genomic Encyclopedia of Type Strains, Phase III (KMG-III): the genomes of soil and plant-associated and newly described type strains.</title>
        <authorList>
            <person name="Whitman W."/>
        </authorList>
    </citation>
    <scope>NUCLEOTIDE SEQUENCE [LARGE SCALE GENOMIC DNA]</scope>
    <source>
        <strain evidence="1 2">CECT 8799</strain>
    </source>
</reference>
<dbReference type="EMBL" id="JACHWZ010000021">
    <property type="protein sequence ID" value="MBB3062836.1"/>
    <property type="molecule type" value="Genomic_DNA"/>
</dbReference>
<proteinExistence type="predicted"/>
<evidence type="ECO:0000313" key="1">
    <source>
        <dbReference type="EMBL" id="MBB3062836.1"/>
    </source>
</evidence>
<dbReference type="RefSeq" id="WP_183462486.1">
    <property type="nucleotide sequence ID" value="NZ_JACHWZ010000021.1"/>
</dbReference>